<evidence type="ECO:0000313" key="3">
    <source>
        <dbReference type="Proteomes" id="UP000007842"/>
    </source>
</evidence>
<evidence type="ECO:0000313" key="2">
    <source>
        <dbReference type="EMBL" id="AEW99182.1"/>
    </source>
</evidence>
<reference evidence="3" key="1">
    <citation type="submission" date="2011-12" db="EMBL/GenBank/DDBJ databases">
        <title>Complete genome sequence of Streptomyces cattleya strain DSM 46488.</title>
        <authorList>
            <person name="Ou H.-Y."/>
            <person name="Li P."/>
            <person name="Zhao C."/>
            <person name="O'Hagan D."/>
            <person name="Deng Z."/>
        </authorList>
    </citation>
    <scope>NUCLEOTIDE SEQUENCE [LARGE SCALE GENOMIC DNA]</scope>
    <source>
        <strain evidence="3">ATCC 35852 / DSM 46488 / JCM 4925 / NBRC 14057 / NRRL 8057</strain>
        <plasmid evidence="3">Plasmid pSCATT</plasmid>
    </source>
</reference>
<dbReference type="PATRIC" id="fig|1003195.29.peg.6784"/>
<dbReference type="Proteomes" id="UP000007842">
    <property type="component" value="Plasmid pSCATT"/>
</dbReference>
<accession>G8XDU6</accession>
<organism evidence="2 3">
    <name type="scientific">Streptantibioticus cattleyicolor (strain ATCC 35852 / DSM 46488 / JCM 4925 / NBRC 14057 / NRRL 8057)</name>
    <name type="common">Streptomyces cattleya</name>
    <dbReference type="NCBI Taxonomy" id="1003195"/>
    <lineage>
        <taxon>Bacteria</taxon>
        <taxon>Bacillati</taxon>
        <taxon>Actinomycetota</taxon>
        <taxon>Actinomycetes</taxon>
        <taxon>Kitasatosporales</taxon>
        <taxon>Streptomycetaceae</taxon>
        <taxon>Streptantibioticus</taxon>
    </lineage>
</organism>
<keyword evidence="2" id="KW-0614">Plasmid</keyword>
<dbReference type="AlphaFoldDB" id="G8XDU6"/>
<geneLocation type="plasmid" evidence="2 3">
    <name>pSCATT</name>
</geneLocation>
<sequence>MRQDGAAGTMAPAGTPSPYALPRRRAPLSRRGRASPCWPPYVTPGGEADRVPRRYACRRRGAAGGDRWWHSRSRRSPRARMK</sequence>
<proteinExistence type="predicted"/>
<dbReference type="KEGG" id="scy:SCATT_p09890"/>
<gene>
    <name evidence="2" type="ordered locus">SCATT_p09890</name>
</gene>
<feature type="compositionally biased region" description="Low complexity" evidence="1">
    <location>
        <begin position="1"/>
        <end position="21"/>
    </location>
</feature>
<protein>
    <submittedName>
        <fullName evidence="2">Uncharacterized protein</fullName>
    </submittedName>
</protein>
<dbReference type="HOGENOM" id="CLU_2556731_0_0_11"/>
<feature type="region of interest" description="Disordered" evidence="1">
    <location>
        <begin position="1"/>
        <end position="82"/>
    </location>
</feature>
<evidence type="ECO:0000256" key="1">
    <source>
        <dbReference type="SAM" id="MobiDB-lite"/>
    </source>
</evidence>
<name>G8XDU6_STREN</name>
<feature type="compositionally biased region" description="Basic residues" evidence="1">
    <location>
        <begin position="22"/>
        <end position="33"/>
    </location>
</feature>
<feature type="compositionally biased region" description="Basic residues" evidence="1">
    <location>
        <begin position="70"/>
        <end position="82"/>
    </location>
</feature>
<keyword evidence="3" id="KW-1185">Reference proteome</keyword>
<dbReference type="EMBL" id="CP003229">
    <property type="protein sequence ID" value="AEW99182.1"/>
    <property type="molecule type" value="Genomic_DNA"/>
</dbReference>